<name>A0A2T3W645_9DEIO</name>
<evidence type="ECO:0000313" key="1">
    <source>
        <dbReference type="EMBL" id="PTA67376.1"/>
    </source>
</evidence>
<comment type="caution">
    <text evidence="1">The sequence shown here is derived from an EMBL/GenBank/DDBJ whole genome shotgun (WGS) entry which is preliminary data.</text>
</comment>
<gene>
    <name evidence="1" type="ORF">C8263_12425</name>
</gene>
<organism evidence="1 2">
    <name type="scientific">Deinococcus arcticus</name>
    <dbReference type="NCBI Taxonomy" id="2136176"/>
    <lineage>
        <taxon>Bacteria</taxon>
        <taxon>Thermotogati</taxon>
        <taxon>Deinococcota</taxon>
        <taxon>Deinococci</taxon>
        <taxon>Deinococcales</taxon>
        <taxon>Deinococcaceae</taxon>
        <taxon>Deinococcus</taxon>
    </lineage>
</organism>
<reference evidence="1 2" key="1">
    <citation type="submission" date="2018-03" db="EMBL/GenBank/DDBJ databases">
        <title>Draft genome of Deinococcus sp. OD32.</title>
        <authorList>
            <person name="Wang X.-P."/>
            <person name="Du Z.-J."/>
        </authorList>
    </citation>
    <scope>NUCLEOTIDE SEQUENCE [LARGE SCALE GENOMIC DNA]</scope>
    <source>
        <strain evidence="1 2">OD32</strain>
    </source>
</reference>
<dbReference type="EMBL" id="PYSV01000012">
    <property type="protein sequence ID" value="PTA67376.1"/>
    <property type="molecule type" value="Genomic_DNA"/>
</dbReference>
<keyword evidence="2" id="KW-1185">Reference proteome</keyword>
<proteinExistence type="predicted"/>
<protein>
    <submittedName>
        <fullName evidence="1">Uncharacterized protein</fullName>
    </submittedName>
</protein>
<dbReference type="AlphaFoldDB" id="A0A2T3W645"/>
<evidence type="ECO:0000313" key="2">
    <source>
        <dbReference type="Proteomes" id="UP000240317"/>
    </source>
</evidence>
<accession>A0A2T3W645</accession>
<dbReference type="OrthoDB" id="67409at2"/>
<dbReference type="Proteomes" id="UP000240317">
    <property type="component" value="Unassembled WGS sequence"/>
</dbReference>
<sequence>MSESVQMFCHWSAEFAVEYVEAAHASGKGLLRFAPVHREERLVAREWFARWHRQALTGKPLPAVLNTLLPLSGLDPRSDGFKHTVVRVAEELGPLFTSLPWHGLASNAFYEESVEMWHAAAVQLADLGRAMGRLSSTSRDGSEEAQLQRAEEAAESEHGRELLDTVPAQLRAEIIRGFLASPGISPMDNLETAISIQMDRLWIVPMRNAGESDATLALPRLRLSPEDHTLQLNLPFGIQALLVMMVHDKRLGRSVLLRDCARQDCRVVRFMQPSQRFCSEQCQKLDAVRRHRARAREASSLADISHID</sequence>
<dbReference type="RefSeq" id="WP_107138460.1">
    <property type="nucleotide sequence ID" value="NZ_PYSV01000012.1"/>
</dbReference>